<dbReference type="InterPro" id="IPR001138">
    <property type="entry name" value="Zn2Cys6_DnaBD"/>
</dbReference>
<proteinExistence type="predicted"/>
<keyword evidence="4" id="KW-0804">Transcription</keyword>
<evidence type="ECO:0000256" key="3">
    <source>
        <dbReference type="ARBA" id="ARBA00023125"/>
    </source>
</evidence>
<organism evidence="8 9">
    <name type="scientific">Cladobotryum mycophilum</name>
    <dbReference type="NCBI Taxonomy" id="491253"/>
    <lineage>
        <taxon>Eukaryota</taxon>
        <taxon>Fungi</taxon>
        <taxon>Dikarya</taxon>
        <taxon>Ascomycota</taxon>
        <taxon>Pezizomycotina</taxon>
        <taxon>Sordariomycetes</taxon>
        <taxon>Hypocreomycetidae</taxon>
        <taxon>Hypocreales</taxon>
        <taxon>Hypocreaceae</taxon>
        <taxon>Cladobotryum</taxon>
    </lineage>
</organism>
<evidence type="ECO:0000256" key="1">
    <source>
        <dbReference type="ARBA" id="ARBA00004123"/>
    </source>
</evidence>
<keyword evidence="3" id="KW-0238">DNA-binding</keyword>
<dbReference type="InterPro" id="IPR051089">
    <property type="entry name" value="prtT"/>
</dbReference>
<reference evidence="8 9" key="1">
    <citation type="submission" date="2024-01" db="EMBL/GenBank/DDBJ databases">
        <title>Complete genome of Cladobotryum mycophilum ATHUM6906.</title>
        <authorList>
            <person name="Christinaki A.C."/>
            <person name="Myridakis A.I."/>
            <person name="Kouvelis V.N."/>
        </authorList>
    </citation>
    <scope>NUCLEOTIDE SEQUENCE [LARGE SCALE GENOMIC DNA]</scope>
    <source>
        <strain evidence="8 9">ATHUM6906</strain>
    </source>
</reference>
<evidence type="ECO:0000256" key="5">
    <source>
        <dbReference type="ARBA" id="ARBA00023242"/>
    </source>
</evidence>
<dbReference type="EMBL" id="JAVFKD010000004">
    <property type="protein sequence ID" value="KAK5996231.1"/>
    <property type="molecule type" value="Genomic_DNA"/>
</dbReference>
<evidence type="ECO:0000256" key="6">
    <source>
        <dbReference type="SAM" id="MobiDB-lite"/>
    </source>
</evidence>
<dbReference type="InterPro" id="IPR036864">
    <property type="entry name" value="Zn2-C6_fun-type_DNA-bd_sf"/>
</dbReference>
<dbReference type="PANTHER" id="PTHR31845:SF10">
    <property type="entry name" value="ZN(II)2CYS6 TRANSCRIPTION FACTOR (EUROFUNG)"/>
    <property type="match status" value="1"/>
</dbReference>
<feature type="compositionally biased region" description="Polar residues" evidence="6">
    <location>
        <begin position="107"/>
        <end position="116"/>
    </location>
</feature>
<name>A0ABR0SWW8_9HYPO</name>
<feature type="region of interest" description="Disordered" evidence="6">
    <location>
        <begin position="1"/>
        <end position="24"/>
    </location>
</feature>
<evidence type="ECO:0000256" key="4">
    <source>
        <dbReference type="ARBA" id="ARBA00023163"/>
    </source>
</evidence>
<feature type="domain" description="Zn(2)-C6 fungal-type" evidence="7">
    <location>
        <begin position="33"/>
        <end position="71"/>
    </location>
</feature>
<dbReference type="CDD" id="cd12148">
    <property type="entry name" value="fungal_TF_MHR"/>
    <property type="match status" value="1"/>
</dbReference>
<dbReference type="Pfam" id="PF00172">
    <property type="entry name" value="Zn_clus"/>
    <property type="match status" value="1"/>
</dbReference>
<keyword evidence="9" id="KW-1185">Reference proteome</keyword>
<sequence length="593" mass="66574">MSAVFPENDDSPASSSAAASVPEKQNPIKLNRTCQGCRIRKIRCIVPSAVERPGNGQGCVRCIKLGLGCIFAPPALRAKRKRNETRIKELETKLQQLQAVVDDNDSRSNLSESPSGGLSFPEDGGFLYSPSDILASVAPKFLPGEAFSWGDEIGCDAVDYGIISNETAQELYQTFCQQLVPIYPLLNLPETSTWEDIRRQRPALARAILSSASCSVDPKLFQTLFQEAGKYVANKVVMEGEKSLDLIQALLILAIWCHPPKKFELLKFNQYVNMAATIAIELLSSTEERYKLPPLDALFIPSEETRETWRTFLACYFVSSSIGLAYRRSTVLCHCPWVEDCIKLLESVPVVSLNDRRLIEWTRVQRIAEEGLKALEVNQGSSNPDLRNRLMLRGCAEEVIRWRQIVAQEVIHEPLEMHYHMILVTIHEHVLYDGHGKDDFRPPYTLRSMPLPKTTISDTPIEAAYALSQCLVSAQAIMTSFLNLPTNVLRSVPAVVYTRMSFAMTVLLKLDISLRTRPQTEAHVPDNRTDPKALLIQLVDKLDAAVGREMFSVPAAFSAALLNMTRWYVRHFEQRTGPSIEDDILEPMMHLEV</sequence>
<dbReference type="Gene3D" id="4.10.240.10">
    <property type="entry name" value="Zn(2)-C6 fungal-type DNA-binding domain"/>
    <property type="match status" value="1"/>
</dbReference>
<keyword evidence="5" id="KW-0539">Nucleus</keyword>
<comment type="subcellular location">
    <subcellularLocation>
        <location evidence="1">Nucleus</location>
    </subcellularLocation>
</comment>
<evidence type="ECO:0000256" key="2">
    <source>
        <dbReference type="ARBA" id="ARBA00023015"/>
    </source>
</evidence>
<accession>A0ABR0SWW8</accession>
<dbReference type="PROSITE" id="PS50048">
    <property type="entry name" value="ZN2_CY6_FUNGAL_2"/>
    <property type="match status" value="1"/>
</dbReference>
<dbReference type="Proteomes" id="UP001338125">
    <property type="component" value="Unassembled WGS sequence"/>
</dbReference>
<evidence type="ECO:0000313" key="9">
    <source>
        <dbReference type="Proteomes" id="UP001338125"/>
    </source>
</evidence>
<feature type="region of interest" description="Disordered" evidence="6">
    <location>
        <begin position="101"/>
        <end position="122"/>
    </location>
</feature>
<evidence type="ECO:0000313" key="8">
    <source>
        <dbReference type="EMBL" id="KAK5996231.1"/>
    </source>
</evidence>
<dbReference type="PANTHER" id="PTHR31845">
    <property type="entry name" value="FINGER DOMAIN PROTEIN, PUTATIVE-RELATED"/>
    <property type="match status" value="1"/>
</dbReference>
<comment type="caution">
    <text evidence="8">The sequence shown here is derived from an EMBL/GenBank/DDBJ whole genome shotgun (WGS) entry which is preliminary data.</text>
</comment>
<keyword evidence="2" id="KW-0805">Transcription regulation</keyword>
<protein>
    <submittedName>
        <fullName evidence="8">Transcription factor pbcR-like protein</fullName>
    </submittedName>
</protein>
<gene>
    <name evidence="8" type="ORF">PT974_04662</name>
</gene>
<evidence type="ECO:0000259" key="7">
    <source>
        <dbReference type="PROSITE" id="PS50048"/>
    </source>
</evidence>
<dbReference type="SMART" id="SM00066">
    <property type="entry name" value="GAL4"/>
    <property type="match status" value="1"/>
</dbReference>
<dbReference type="SUPFAM" id="SSF57701">
    <property type="entry name" value="Zn2/Cys6 DNA-binding domain"/>
    <property type="match status" value="1"/>
</dbReference>
<dbReference type="CDD" id="cd00067">
    <property type="entry name" value="GAL4"/>
    <property type="match status" value="1"/>
</dbReference>